<dbReference type="Gramene" id="RZC60779">
    <property type="protein sequence ID" value="RZC60779"/>
    <property type="gene ID" value="C5167_022532"/>
</dbReference>
<proteinExistence type="predicted"/>
<evidence type="ECO:0000313" key="1">
    <source>
        <dbReference type="EMBL" id="RZC60779.1"/>
    </source>
</evidence>
<organism evidence="1 2">
    <name type="scientific">Papaver somniferum</name>
    <name type="common">Opium poppy</name>
    <dbReference type="NCBI Taxonomy" id="3469"/>
    <lineage>
        <taxon>Eukaryota</taxon>
        <taxon>Viridiplantae</taxon>
        <taxon>Streptophyta</taxon>
        <taxon>Embryophyta</taxon>
        <taxon>Tracheophyta</taxon>
        <taxon>Spermatophyta</taxon>
        <taxon>Magnoliopsida</taxon>
        <taxon>Ranunculales</taxon>
        <taxon>Papaveraceae</taxon>
        <taxon>Papaveroideae</taxon>
        <taxon>Papaver</taxon>
    </lineage>
</organism>
<evidence type="ECO:0000313" key="2">
    <source>
        <dbReference type="Proteomes" id="UP000316621"/>
    </source>
</evidence>
<dbReference type="AlphaFoldDB" id="A0A4Y7JM09"/>
<accession>A0A4Y7JM09</accession>
<gene>
    <name evidence="1" type="ORF">C5167_022532</name>
</gene>
<keyword evidence="2" id="KW-1185">Reference proteome</keyword>
<name>A0A4Y7JM09_PAPSO</name>
<dbReference type="EMBL" id="CM010719">
    <property type="protein sequence ID" value="RZC60779.1"/>
    <property type="molecule type" value="Genomic_DNA"/>
</dbReference>
<protein>
    <submittedName>
        <fullName evidence="1">Uncharacterized protein</fullName>
    </submittedName>
</protein>
<sequence>MDGHIKFATEEAAKKAVNLREYLLGPRIKLFPRLENPGASKTLLMKDIPFYTVRSDVGKIVDVCFFCDKDEKFDWSRHIEFATEEAAEKLWLLIASLVPFLQLISSGLLGSISLKMLGISLLCACFSRDKYQTTLRRVSHVEFASEEAVKEAVKWNDRDSLGCPVRLGIVRDRLTASVSKVLILLSESIRSGALRIHHSRGSSRVPRHWCSHWLVDFLPGRPLQFLLESTYSMTWTLHFCSNW</sequence>
<reference evidence="1 2" key="1">
    <citation type="journal article" date="2018" name="Science">
        <title>The opium poppy genome and morphinan production.</title>
        <authorList>
            <person name="Guo L."/>
            <person name="Winzer T."/>
            <person name="Yang X."/>
            <person name="Li Y."/>
            <person name="Ning Z."/>
            <person name="He Z."/>
            <person name="Teodor R."/>
            <person name="Lu Y."/>
            <person name="Bowser T.A."/>
            <person name="Graham I.A."/>
            <person name="Ye K."/>
        </authorList>
    </citation>
    <scope>NUCLEOTIDE SEQUENCE [LARGE SCALE GENOMIC DNA]</scope>
    <source>
        <strain evidence="2">cv. HN1</strain>
        <tissue evidence="1">Leaves</tissue>
    </source>
</reference>
<dbReference type="Proteomes" id="UP000316621">
    <property type="component" value="Chromosome 5"/>
</dbReference>